<evidence type="ECO:0000313" key="3">
    <source>
        <dbReference type="EMBL" id="QTE49276.1"/>
    </source>
</evidence>
<proteinExistence type="predicted"/>
<accession>A0AAE6JAE4</accession>
<evidence type="ECO:0000313" key="2">
    <source>
        <dbReference type="EMBL" id="QEM01992.1"/>
    </source>
</evidence>
<dbReference type="Proteomes" id="UP000250557">
    <property type="component" value="Chromosome"/>
</dbReference>
<organism evidence="2 4">
    <name type="scientific">Mucilaginibacter rubeus</name>
    <dbReference type="NCBI Taxonomy" id="2027860"/>
    <lineage>
        <taxon>Bacteria</taxon>
        <taxon>Pseudomonadati</taxon>
        <taxon>Bacteroidota</taxon>
        <taxon>Sphingobacteriia</taxon>
        <taxon>Sphingobacteriales</taxon>
        <taxon>Sphingobacteriaceae</taxon>
        <taxon>Mucilaginibacter</taxon>
    </lineage>
</organism>
<protein>
    <recommendedName>
        <fullName evidence="1">DUF5672 domain-containing protein</fullName>
    </recommendedName>
</protein>
<dbReference type="InterPro" id="IPR043729">
    <property type="entry name" value="DUF5672"/>
</dbReference>
<evidence type="ECO:0000313" key="5">
    <source>
        <dbReference type="Proteomes" id="UP000663940"/>
    </source>
</evidence>
<gene>
    <name evidence="2" type="ORF">DIU31_000075</name>
    <name evidence="3" type="ORF">J3L21_27690</name>
</gene>
<keyword evidence="5" id="KW-1185">Reference proteome</keyword>
<dbReference type="Pfam" id="PF18922">
    <property type="entry name" value="DUF5672"/>
    <property type="match status" value="1"/>
</dbReference>
<dbReference type="Proteomes" id="UP000663940">
    <property type="component" value="Chromosome"/>
</dbReference>
<dbReference type="RefSeq" id="WP_112652784.1">
    <property type="nucleotide sequence ID" value="NZ_CP043451.1"/>
</dbReference>
<evidence type="ECO:0000313" key="4">
    <source>
        <dbReference type="Proteomes" id="UP000250557"/>
    </source>
</evidence>
<reference evidence="3 5" key="2">
    <citation type="submission" date="2021-03" db="EMBL/GenBank/DDBJ databases">
        <title>Mucilaginibacter strains isolated from gold and copper mining confer multi heavy-metal resistance.</title>
        <authorList>
            <person name="Li Y."/>
        </authorList>
    </citation>
    <scope>NUCLEOTIDE SEQUENCE [LARGE SCALE GENOMIC DNA]</scope>
    <source>
        <strain evidence="3 5">P2-4</strain>
    </source>
</reference>
<reference evidence="2 4" key="1">
    <citation type="submission" date="2019-08" db="EMBL/GenBank/DDBJ databases">
        <title>Comparative genome analysis confer to the adaptation heavy metal polluted environment.</title>
        <authorList>
            <person name="Li Y."/>
        </authorList>
    </citation>
    <scope>NUCLEOTIDE SEQUENCE [LARGE SCALE GENOMIC DNA]</scope>
    <source>
        <strain evidence="2 4">P2</strain>
    </source>
</reference>
<name>A0AAE6JAE4_9SPHI</name>
<evidence type="ECO:0000259" key="1">
    <source>
        <dbReference type="Pfam" id="PF18922"/>
    </source>
</evidence>
<feature type="domain" description="DUF5672" evidence="1">
    <location>
        <begin position="55"/>
        <end position="246"/>
    </location>
</feature>
<dbReference type="EMBL" id="CP071880">
    <property type="protein sequence ID" value="QTE49276.1"/>
    <property type="molecule type" value="Genomic_DNA"/>
</dbReference>
<dbReference type="EMBL" id="CP043451">
    <property type="protein sequence ID" value="QEM01992.1"/>
    <property type="molecule type" value="Genomic_DNA"/>
</dbReference>
<dbReference type="AlphaFoldDB" id="A0AAE6JAE4"/>
<sequence>MKAAVVIPFYKPVMSNLEHTALVQATKVLSAHDIIVIKPHNLILPDEAKLDAIANVINFDDRYFKNIKGYNALMLSEEFYRSFLTYDFMLIHQLDAFVFSDELMEWCTQGYDYIGAPWIHKYGYPDVVKAVKSKLQRWLHLKFDVQKDGRPSPMQFENGVGNGGFSLRRVNKFHELCINMKNQAKRYLSLSHDHYFNEDVFWSIEVNRKRKVLNIPSYKKATGFSIELFPERAIKINNNKLPFGCHAWDKNLDYWRPVIQNYGYQI</sequence>